<evidence type="ECO:0000313" key="2">
    <source>
        <dbReference type="Proteomes" id="UP000249922"/>
    </source>
</evidence>
<organism evidence="1 2">
    <name type="scientific">Paracoccus mutanolyticus</name>
    <dbReference type="NCBI Taxonomy" id="1499308"/>
    <lineage>
        <taxon>Bacteria</taxon>
        <taxon>Pseudomonadati</taxon>
        <taxon>Pseudomonadota</taxon>
        <taxon>Alphaproteobacteria</taxon>
        <taxon>Rhodobacterales</taxon>
        <taxon>Paracoccaceae</taxon>
        <taxon>Paracoccus</taxon>
    </lineage>
</organism>
<accession>A0ABM6WR08</accession>
<reference evidence="1 2" key="1">
    <citation type="submission" date="2018-06" db="EMBL/GenBank/DDBJ databases">
        <title>Complete genome sequence of Paracoccus mutanolyticus strain RSP-02 isolated from cellulosic waste.</title>
        <authorList>
            <person name="Amrutha R.N."/>
            <person name="Shrivastav A."/>
            <person name="Buddana S.K."/>
            <person name="Deshpande U."/>
            <person name="Prakasham R.S."/>
        </authorList>
    </citation>
    <scope>NUCLEOTIDE SEQUENCE [LARGE SCALE GENOMIC DNA]</scope>
    <source>
        <strain evidence="1 2">RSP-02</strain>
    </source>
</reference>
<proteinExistence type="predicted"/>
<name>A0ABM6WR08_9RHOB</name>
<protein>
    <submittedName>
        <fullName evidence="1">Uncharacterized protein</fullName>
    </submittedName>
</protein>
<sequence>MIGDYHCIATGREVRVALLCLGPLGNAIDDTPTEGALKDQTRILVELIEDFHAPGHFYGLGVEGTDRAITEAVTYLDKLGR</sequence>
<dbReference type="Proteomes" id="UP000249922">
    <property type="component" value="Chromosome"/>
</dbReference>
<dbReference type="EMBL" id="CP030239">
    <property type="protein sequence ID" value="AWX93042.1"/>
    <property type="molecule type" value="Genomic_DNA"/>
</dbReference>
<keyword evidence="2" id="KW-1185">Reference proteome</keyword>
<evidence type="ECO:0000313" key="1">
    <source>
        <dbReference type="EMBL" id="AWX93042.1"/>
    </source>
</evidence>
<gene>
    <name evidence="1" type="ORF">DPM13_07480</name>
</gene>